<evidence type="ECO:0000256" key="2">
    <source>
        <dbReference type="ARBA" id="ARBA00022705"/>
    </source>
</evidence>
<dbReference type="InterPro" id="IPR041222">
    <property type="entry name" value="PriA_3primeBD"/>
</dbReference>
<dbReference type="GO" id="GO:0016887">
    <property type="term" value="F:ATP hydrolysis activity"/>
    <property type="evidence" value="ECO:0007669"/>
    <property type="project" value="RHEA"/>
</dbReference>
<feature type="binding site" evidence="12">
    <location>
        <position position="409"/>
    </location>
    <ligand>
        <name>Zn(2+)</name>
        <dbReference type="ChEBI" id="CHEBI:29105"/>
        <label>2</label>
    </ligand>
</feature>
<dbReference type="CDD" id="cd18804">
    <property type="entry name" value="SF2_C_priA"/>
    <property type="match status" value="1"/>
</dbReference>
<dbReference type="FunFam" id="3.40.50.300:FF:000489">
    <property type="entry name" value="Primosome assembly protein PriA"/>
    <property type="match status" value="1"/>
</dbReference>
<comment type="function">
    <text evidence="12">Initiates the restart of stalled replication forks, which reloads the replicative helicase on sites other than the origin of replication. Recognizes and binds to abandoned replication forks and remodels them to uncover a helicase loading site. Promotes assembly of the primosome at these replication forks.</text>
</comment>
<organism evidence="15 16">
    <name type="scientific">Bdellovibrio bacteriovorus</name>
    <dbReference type="NCBI Taxonomy" id="959"/>
    <lineage>
        <taxon>Bacteria</taxon>
        <taxon>Pseudomonadati</taxon>
        <taxon>Bdellovibrionota</taxon>
        <taxon>Bdellovibrionia</taxon>
        <taxon>Bdellovibrionales</taxon>
        <taxon>Pseudobdellovibrionaceae</taxon>
        <taxon>Bdellovibrio</taxon>
    </lineage>
</organism>
<evidence type="ECO:0000313" key="15">
    <source>
        <dbReference type="EMBL" id="ASD62200.1"/>
    </source>
</evidence>
<dbReference type="CDD" id="cd17929">
    <property type="entry name" value="DEXHc_priA"/>
    <property type="match status" value="1"/>
</dbReference>
<dbReference type="Proteomes" id="UP000197003">
    <property type="component" value="Chromosome"/>
</dbReference>
<feature type="domain" description="Helicase C-terminal" evidence="14">
    <location>
        <begin position="414"/>
        <end position="572"/>
    </location>
</feature>
<dbReference type="SMART" id="SM00490">
    <property type="entry name" value="HELICc"/>
    <property type="match status" value="1"/>
</dbReference>
<comment type="similarity">
    <text evidence="12">Belongs to the helicase family. PriA subfamily.</text>
</comment>
<dbReference type="InterPro" id="IPR011545">
    <property type="entry name" value="DEAD/DEAH_box_helicase_dom"/>
</dbReference>
<comment type="catalytic activity">
    <reaction evidence="12">
        <text>Couples ATP hydrolysis with the unwinding of duplex DNA by translocating in the 3'-5' direction.</text>
        <dbReference type="EC" id="5.6.2.4"/>
    </reaction>
</comment>
<dbReference type="NCBIfam" id="TIGR00595">
    <property type="entry name" value="priA"/>
    <property type="match status" value="1"/>
</dbReference>
<evidence type="ECO:0000313" key="16">
    <source>
        <dbReference type="Proteomes" id="UP000197003"/>
    </source>
</evidence>
<evidence type="ECO:0000256" key="5">
    <source>
        <dbReference type="ARBA" id="ARBA00022801"/>
    </source>
</evidence>
<dbReference type="OrthoDB" id="5287268at2"/>
<dbReference type="Gene3D" id="3.40.50.300">
    <property type="entry name" value="P-loop containing nucleotide triphosphate hydrolases"/>
    <property type="match status" value="2"/>
</dbReference>
<comment type="cofactor">
    <cofactor evidence="12">
        <name>Zn(2+)</name>
        <dbReference type="ChEBI" id="CHEBI:29105"/>
    </cofactor>
    <text evidence="12">Binds 2 zinc ions per subunit.</text>
</comment>
<dbReference type="GO" id="GO:1990077">
    <property type="term" value="C:primosome complex"/>
    <property type="evidence" value="ECO:0007669"/>
    <property type="project" value="UniProtKB-UniRule"/>
</dbReference>
<dbReference type="EMBL" id="CP020946">
    <property type="protein sequence ID" value="ASD62200.1"/>
    <property type="molecule type" value="Genomic_DNA"/>
</dbReference>
<dbReference type="GO" id="GO:0006310">
    <property type="term" value="P:DNA recombination"/>
    <property type="evidence" value="ECO:0007669"/>
    <property type="project" value="InterPro"/>
</dbReference>
<dbReference type="EC" id="5.6.2.4" evidence="12"/>
<name>A0A1Z3N3Z9_BDEBC</name>
<evidence type="ECO:0000256" key="8">
    <source>
        <dbReference type="ARBA" id="ARBA00022840"/>
    </source>
</evidence>
<keyword evidence="8 12" id="KW-0067">ATP-binding</keyword>
<dbReference type="GO" id="GO:0006269">
    <property type="term" value="P:DNA replication, synthesis of primer"/>
    <property type="evidence" value="ECO:0007669"/>
    <property type="project" value="UniProtKB-KW"/>
</dbReference>
<dbReference type="InterPro" id="IPR001650">
    <property type="entry name" value="Helicase_C-like"/>
</dbReference>
<dbReference type="InterPro" id="IPR014001">
    <property type="entry name" value="Helicase_ATP-bd"/>
</dbReference>
<dbReference type="InterPro" id="IPR040498">
    <property type="entry name" value="PriA_CRR"/>
</dbReference>
<dbReference type="InterPro" id="IPR027417">
    <property type="entry name" value="P-loop_NTPase"/>
</dbReference>
<dbReference type="PROSITE" id="PS51192">
    <property type="entry name" value="HELICASE_ATP_BIND_1"/>
    <property type="match status" value="1"/>
</dbReference>
<keyword evidence="1 12" id="KW-0639">Primosome</keyword>
<evidence type="ECO:0000259" key="13">
    <source>
        <dbReference type="PROSITE" id="PS51192"/>
    </source>
</evidence>
<dbReference type="GO" id="GO:0006270">
    <property type="term" value="P:DNA replication initiation"/>
    <property type="evidence" value="ECO:0007669"/>
    <property type="project" value="TreeGrafter"/>
</dbReference>
<feature type="domain" description="Helicase ATP-binding" evidence="13">
    <location>
        <begin position="140"/>
        <end position="306"/>
    </location>
</feature>
<keyword evidence="10 12" id="KW-0413">Isomerase</keyword>
<keyword evidence="6 12" id="KW-0347">Helicase</keyword>
<evidence type="ECO:0000256" key="4">
    <source>
        <dbReference type="ARBA" id="ARBA00022741"/>
    </source>
</evidence>
<dbReference type="AlphaFoldDB" id="A0A1Z3N3Z9"/>
<keyword evidence="5 12" id="KW-0378">Hydrolase</keyword>
<dbReference type="GO" id="GO:0008270">
    <property type="term" value="F:zinc ion binding"/>
    <property type="evidence" value="ECO:0007669"/>
    <property type="project" value="UniProtKB-UniRule"/>
</dbReference>
<evidence type="ECO:0000256" key="9">
    <source>
        <dbReference type="ARBA" id="ARBA00023125"/>
    </source>
</evidence>
<dbReference type="HAMAP" id="MF_00983">
    <property type="entry name" value="PriA"/>
    <property type="match status" value="1"/>
</dbReference>
<evidence type="ECO:0000256" key="12">
    <source>
        <dbReference type="HAMAP-Rule" id="MF_00983"/>
    </source>
</evidence>
<gene>
    <name evidence="12" type="primary">priA</name>
    <name evidence="15" type="ORF">B9G79_00785</name>
</gene>
<comment type="catalytic activity">
    <reaction evidence="11 12">
        <text>ATP + H2O = ADP + phosphate + H(+)</text>
        <dbReference type="Rhea" id="RHEA:13065"/>
        <dbReference type="ChEBI" id="CHEBI:15377"/>
        <dbReference type="ChEBI" id="CHEBI:15378"/>
        <dbReference type="ChEBI" id="CHEBI:30616"/>
        <dbReference type="ChEBI" id="CHEBI:43474"/>
        <dbReference type="ChEBI" id="CHEBI:456216"/>
        <dbReference type="EC" id="5.6.2.4"/>
    </reaction>
</comment>
<dbReference type="SMART" id="SM00487">
    <property type="entry name" value="DEXDc"/>
    <property type="match status" value="1"/>
</dbReference>
<evidence type="ECO:0000259" key="14">
    <source>
        <dbReference type="PROSITE" id="PS51194"/>
    </source>
</evidence>
<dbReference type="GO" id="GO:0003677">
    <property type="term" value="F:DNA binding"/>
    <property type="evidence" value="ECO:0007669"/>
    <property type="project" value="UniProtKB-UniRule"/>
</dbReference>
<dbReference type="GO" id="GO:0043138">
    <property type="term" value="F:3'-5' DNA helicase activity"/>
    <property type="evidence" value="ECO:0007669"/>
    <property type="project" value="UniProtKB-EC"/>
</dbReference>
<feature type="binding site" evidence="12">
    <location>
        <position position="392"/>
    </location>
    <ligand>
        <name>Zn(2+)</name>
        <dbReference type="ChEBI" id="CHEBI:29105"/>
        <label>2</label>
    </ligand>
</feature>
<dbReference type="GO" id="GO:0005524">
    <property type="term" value="F:ATP binding"/>
    <property type="evidence" value="ECO:0007669"/>
    <property type="project" value="UniProtKB-UniRule"/>
</dbReference>
<dbReference type="GO" id="GO:0006302">
    <property type="term" value="P:double-strand break repair"/>
    <property type="evidence" value="ECO:0007669"/>
    <property type="project" value="InterPro"/>
</dbReference>
<protein>
    <recommendedName>
        <fullName evidence="12">Replication restart protein PriA</fullName>
    </recommendedName>
    <alternativeName>
        <fullName evidence="12">ATP-dependent DNA helicase PriA</fullName>
        <ecNumber evidence="12">5.6.2.4</ecNumber>
    </alternativeName>
    <alternativeName>
        <fullName evidence="12">DNA 3'-5' helicase PriA</fullName>
    </alternativeName>
</protein>
<dbReference type="InterPro" id="IPR041236">
    <property type="entry name" value="PriA_C"/>
</dbReference>
<dbReference type="PROSITE" id="PS51194">
    <property type="entry name" value="HELICASE_CTER"/>
    <property type="match status" value="1"/>
</dbReference>
<dbReference type="Pfam" id="PF00271">
    <property type="entry name" value="Helicase_C"/>
    <property type="match status" value="1"/>
</dbReference>
<dbReference type="Pfam" id="PF18074">
    <property type="entry name" value="PriA_C"/>
    <property type="match status" value="1"/>
</dbReference>
<dbReference type="InterPro" id="IPR042115">
    <property type="entry name" value="PriA_3primeBD_sf"/>
</dbReference>
<feature type="binding site" evidence="12">
    <location>
        <position position="406"/>
    </location>
    <ligand>
        <name>Zn(2+)</name>
        <dbReference type="ChEBI" id="CHEBI:29105"/>
        <label>2</label>
    </ligand>
</feature>
<dbReference type="SUPFAM" id="SSF52540">
    <property type="entry name" value="P-loop containing nucleoside triphosphate hydrolases"/>
    <property type="match status" value="2"/>
</dbReference>
<dbReference type="PANTHER" id="PTHR30580:SF0">
    <property type="entry name" value="PRIMOSOMAL PROTEIN N"/>
    <property type="match status" value="1"/>
</dbReference>
<evidence type="ECO:0000256" key="3">
    <source>
        <dbReference type="ARBA" id="ARBA00022723"/>
    </source>
</evidence>
<accession>A0A1Z3N3Z9</accession>
<proteinExistence type="inferred from homology"/>
<dbReference type="Pfam" id="PF17764">
    <property type="entry name" value="PriA_3primeBD"/>
    <property type="match status" value="1"/>
</dbReference>
<feature type="binding site" evidence="12">
    <location>
        <position position="380"/>
    </location>
    <ligand>
        <name>Zn(2+)</name>
        <dbReference type="ChEBI" id="CHEBI:29105"/>
        <label>1</label>
    </ligand>
</feature>
<feature type="binding site" evidence="12">
    <location>
        <position position="422"/>
    </location>
    <ligand>
        <name>Zn(2+)</name>
        <dbReference type="ChEBI" id="CHEBI:29105"/>
        <label>1</label>
    </ligand>
</feature>
<dbReference type="InterPro" id="IPR005259">
    <property type="entry name" value="PriA"/>
</dbReference>
<keyword evidence="7 12" id="KW-0862">Zinc</keyword>
<dbReference type="PANTHER" id="PTHR30580">
    <property type="entry name" value="PRIMOSOMAL PROTEIN N"/>
    <property type="match status" value="1"/>
</dbReference>
<feature type="binding site" evidence="12">
    <location>
        <position position="419"/>
    </location>
    <ligand>
        <name>Zn(2+)</name>
        <dbReference type="ChEBI" id="CHEBI:29105"/>
        <label>1</label>
    </ligand>
</feature>
<evidence type="ECO:0000256" key="7">
    <source>
        <dbReference type="ARBA" id="ARBA00022833"/>
    </source>
</evidence>
<keyword evidence="9 12" id="KW-0238">DNA-binding</keyword>
<dbReference type="RefSeq" id="WP_088563858.1">
    <property type="nucleotide sequence ID" value="NZ_CP020946.1"/>
</dbReference>
<feature type="binding site" evidence="12">
    <location>
        <position position="389"/>
    </location>
    <ligand>
        <name>Zn(2+)</name>
        <dbReference type="ChEBI" id="CHEBI:29105"/>
        <label>2</label>
    </ligand>
</feature>
<keyword evidence="2 12" id="KW-0235">DNA replication</keyword>
<keyword evidence="3 12" id="KW-0479">Metal-binding</keyword>
<evidence type="ECO:0000256" key="11">
    <source>
        <dbReference type="ARBA" id="ARBA00048988"/>
    </source>
</evidence>
<evidence type="ECO:0000256" key="6">
    <source>
        <dbReference type="ARBA" id="ARBA00022806"/>
    </source>
</evidence>
<dbReference type="Gene3D" id="3.40.1440.60">
    <property type="entry name" value="PriA, 3(prime) DNA-binding domain"/>
    <property type="match status" value="1"/>
</dbReference>
<comment type="subunit">
    <text evidence="12">Component of the replication restart primosome.</text>
</comment>
<feature type="binding site" evidence="12">
    <location>
        <position position="383"/>
    </location>
    <ligand>
        <name>Zn(2+)</name>
        <dbReference type="ChEBI" id="CHEBI:29105"/>
        <label>1</label>
    </ligand>
</feature>
<evidence type="ECO:0000256" key="10">
    <source>
        <dbReference type="ARBA" id="ARBA00023235"/>
    </source>
</evidence>
<reference evidence="15 16" key="1">
    <citation type="submission" date="2017-04" db="EMBL/GenBank/DDBJ databases">
        <title>Whole genome sequence of Bdellovibrio bacteriovorus strain SSB218315.</title>
        <authorList>
            <person name="Oyedara O."/>
            <person name="Rodriguez-Perez M.A."/>
        </authorList>
    </citation>
    <scope>NUCLEOTIDE SEQUENCE [LARGE SCALE GENOMIC DNA]</scope>
    <source>
        <strain evidence="15 16">SSB218315</strain>
    </source>
</reference>
<dbReference type="Pfam" id="PF18319">
    <property type="entry name" value="Zn_ribbon_PriA"/>
    <property type="match status" value="1"/>
</dbReference>
<dbReference type="Pfam" id="PF00270">
    <property type="entry name" value="DEAD"/>
    <property type="match status" value="1"/>
</dbReference>
<keyword evidence="4 12" id="KW-0547">Nucleotide-binding</keyword>
<evidence type="ECO:0000256" key="1">
    <source>
        <dbReference type="ARBA" id="ARBA00022515"/>
    </source>
</evidence>
<sequence>MSSTQLWKVAADAPLPEALTYSSDLPLQRGQLVTVPLGRGGRKVHGLILGPTQEVPEFEVKTVDSIVEEYAPLPEPYVKWLEWLAQYYLHPVGQVVQSAFPPLRKSEKQRASKRPPVIPQLEADSALHLTDEQQTCFESIAKFSNFSTHLLFGVTGSGKTEVYLRLLDKVLSEGKRGIVLVPEISLTPQLIQRFARRFGDKIAALHSQLTDRERTNQWWDIVEGRKSILIGARSALFCPIDNLGLIIVDEEHEPSFKQDEKLKYNGRDAAVMLGKQMNCPVVLGSATPSLETWKNAVEGKYHLHRLSRRVANRALPDIEVIDLRKLKSDDEEKQKAITKYSHLPFWLSPDLYERMHQVLDRGDQAALFLNRRGIAQMVVCPACGHTRECPNCDISLTLHAHSHLICHYCDYHENFKTKCPDCKEGQLEAIGLGTELLETDLTRLFPGKKIARADRDEIQSRADLEDLIANMESGEIDILVGTQMIAKGLDFPKLKLVGLVLADVGFNLPDFRATERSFQLITQMSGRSGRHVKDGESPGLVIIQTFNTEHDSITFAKNHDFEGFATHELEIRSALHYPPMGRLVSFRIQGTKLGQVEETARLLARRAQALKTQFPQYGSIEVLGPAEAPLSKLRGQFRYHLLIKTTQPAAANPFSRQLLGDQDWVPSGVKILIDIDPMSLL</sequence>